<evidence type="ECO:0000259" key="7">
    <source>
        <dbReference type="Pfam" id="PF02775"/>
    </source>
</evidence>
<comment type="pathway">
    <text evidence="6">Quinol/quinone metabolism; 1,4-dihydroxy-2-naphthoate biosynthesis; 1,4-dihydroxy-2-naphthoate from chorismate: step 2/7.</text>
</comment>
<dbReference type="InterPro" id="IPR012001">
    <property type="entry name" value="Thiamin_PyroP_enz_TPP-bd_dom"/>
</dbReference>
<comment type="function">
    <text evidence="6">Catalyzes the thiamine diphosphate-dependent decarboxylation of 2-oxoglutarate and the subsequent addition of the resulting succinic semialdehyde-thiamine pyrophosphate anion to isochorismate to yield 2-succinyl-5-enolpyruvyl-6-hydroxy-3-cyclohexene-1-carboxylate (SEPHCHC).</text>
</comment>
<evidence type="ECO:0000259" key="8">
    <source>
        <dbReference type="Pfam" id="PF02776"/>
    </source>
</evidence>
<organism evidence="9 10">
    <name type="scientific">Pseudonocardia charpentierae</name>
    <dbReference type="NCBI Taxonomy" id="3075545"/>
    <lineage>
        <taxon>Bacteria</taxon>
        <taxon>Bacillati</taxon>
        <taxon>Actinomycetota</taxon>
        <taxon>Actinomycetes</taxon>
        <taxon>Pseudonocardiales</taxon>
        <taxon>Pseudonocardiaceae</taxon>
        <taxon>Pseudonocardia</taxon>
    </lineage>
</organism>
<dbReference type="NCBIfam" id="TIGR00173">
    <property type="entry name" value="menD"/>
    <property type="match status" value="1"/>
</dbReference>
<dbReference type="EMBL" id="JAVREJ010000002">
    <property type="protein sequence ID" value="MDT0348546.1"/>
    <property type="molecule type" value="Genomic_DNA"/>
</dbReference>
<protein>
    <recommendedName>
        <fullName evidence="6">2-succinyl-5-enolpyruvyl-6-hydroxy-3-cyclohexene-1-carboxylate synthase</fullName>
        <shortName evidence="6">SEPHCHC synthase</shortName>
        <ecNumber evidence="6">2.2.1.9</ecNumber>
    </recommendedName>
    <alternativeName>
        <fullName evidence="6">Menaquinone biosynthesis protein MenD</fullName>
    </alternativeName>
</protein>
<keyword evidence="1 6" id="KW-0808">Transferase</keyword>
<reference evidence="10" key="1">
    <citation type="submission" date="2023-07" db="EMBL/GenBank/DDBJ databases">
        <title>30 novel species of actinomycetes from the DSMZ collection.</title>
        <authorList>
            <person name="Nouioui I."/>
        </authorList>
    </citation>
    <scope>NUCLEOTIDE SEQUENCE [LARGE SCALE GENOMIC DNA]</scope>
    <source>
        <strain evidence="10">DSM 45834</strain>
    </source>
</reference>
<dbReference type="Proteomes" id="UP001183202">
    <property type="component" value="Unassembled WGS sequence"/>
</dbReference>
<comment type="caution">
    <text evidence="9">The sequence shown here is derived from an EMBL/GenBank/DDBJ whole genome shotgun (WGS) entry which is preliminary data.</text>
</comment>
<evidence type="ECO:0000256" key="5">
    <source>
        <dbReference type="ARBA" id="ARBA00023211"/>
    </source>
</evidence>
<evidence type="ECO:0000256" key="1">
    <source>
        <dbReference type="ARBA" id="ARBA00022679"/>
    </source>
</evidence>
<proteinExistence type="inferred from homology"/>
<comment type="catalytic activity">
    <reaction evidence="6">
        <text>isochorismate + 2-oxoglutarate + H(+) = 5-enolpyruvoyl-6-hydroxy-2-succinyl-cyclohex-3-ene-1-carboxylate + CO2</text>
        <dbReference type="Rhea" id="RHEA:25593"/>
        <dbReference type="ChEBI" id="CHEBI:15378"/>
        <dbReference type="ChEBI" id="CHEBI:16526"/>
        <dbReference type="ChEBI" id="CHEBI:16810"/>
        <dbReference type="ChEBI" id="CHEBI:29780"/>
        <dbReference type="ChEBI" id="CHEBI:58818"/>
        <dbReference type="EC" id="2.2.1.9"/>
    </reaction>
</comment>
<dbReference type="Pfam" id="PF02776">
    <property type="entry name" value="TPP_enzyme_N"/>
    <property type="match status" value="1"/>
</dbReference>
<evidence type="ECO:0000256" key="4">
    <source>
        <dbReference type="ARBA" id="ARBA00023052"/>
    </source>
</evidence>
<dbReference type="InterPro" id="IPR004433">
    <property type="entry name" value="MenaQ_synth_MenD"/>
</dbReference>
<dbReference type="SUPFAM" id="SSF52518">
    <property type="entry name" value="Thiamin diphosphate-binding fold (THDP-binding)"/>
    <property type="match status" value="2"/>
</dbReference>
<evidence type="ECO:0000313" key="10">
    <source>
        <dbReference type="Proteomes" id="UP001183202"/>
    </source>
</evidence>
<keyword evidence="3 6" id="KW-0460">Magnesium</keyword>
<keyword evidence="4 6" id="KW-0786">Thiamine pyrophosphate</keyword>
<keyword evidence="5 6" id="KW-0464">Manganese</keyword>
<comment type="subunit">
    <text evidence="6">Homodimer.</text>
</comment>
<dbReference type="PANTHER" id="PTHR42916">
    <property type="entry name" value="2-SUCCINYL-5-ENOLPYRUVYL-6-HYDROXY-3-CYCLOHEXENE-1-CARBOXYLATE SYNTHASE"/>
    <property type="match status" value="1"/>
</dbReference>
<gene>
    <name evidence="6 9" type="primary">menD</name>
    <name evidence="9" type="ORF">RM445_03300</name>
</gene>
<dbReference type="EC" id="2.2.1.9" evidence="6"/>
<dbReference type="PANTHER" id="PTHR42916:SF1">
    <property type="entry name" value="PROTEIN PHYLLO, CHLOROPLASTIC"/>
    <property type="match status" value="1"/>
</dbReference>
<feature type="domain" description="Thiamine pyrophosphate enzyme TPP-binding" evidence="7">
    <location>
        <begin position="393"/>
        <end position="508"/>
    </location>
</feature>
<feature type="domain" description="Thiamine pyrophosphate enzyme N-terminal TPP-binding" evidence="8">
    <location>
        <begin position="8"/>
        <end position="119"/>
    </location>
</feature>
<keyword evidence="6" id="KW-0474">Menaquinone biosynthesis</keyword>
<comment type="cofactor">
    <cofactor evidence="6">
        <name>thiamine diphosphate</name>
        <dbReference type="ChEBI" id="CHEBI:58937"/>
    </cofactor>
    <text evidence="6">Binds 1 thiamine pyrophosphate per subunit.</text>
</comment>
<keyword evidence="10" id="KW-1185">Reference proteome</keyword>
<comment type="cofactor">
    <cofactor evidence="6">
        <name>Mg(2+)</name>
        <dbReference type="ChEBI" id="CHEBI:18420"/>
    </cofactor>
    <cofactor evidence="6">
        <name>Mn(2+)</name>
        <dbReference type="ChEBI" id="CHEBI:29035"/>
    </cofactor>
</comment>
<evidence type="ECO:0000313" key="9">
    <source>
        <dbReference type="EMBL" id="MDT0348546.1"/>
    </source>
</evidence>
<evidence type="ECO:0000256" key="6">
    <source>
        <dbReference type="HAMAP-Rule" id="MF_01659"/>
    </source>
</evidence>
<accession>A0ABU2N3P8</accession>
<dbReference type="Pfam" id="PF02775">
    <property type="entry name" value="TPP_enzyme_C"/>
    <property type="match status" value="1"/>
</dbReference>
<evidence type="ECO:0000256" key="3">
    <source>
        <dbReference type="ARBA" id="ARBA00022842"/>
    </source>
</evidence>
<dbReference type="HAMAP" id="MF_01659">
    <property type="entry name" value="MenD"/>
    <property type="match status" value="1"/>
</dbReference>
<dbReference type="CDD" id="cd02009">
    <property type="entry name" value="TPP_SHCHC_synthase"/>
    <property type="match status" value="1"/>
</dbReference>
<comment type="similarity">
    <text evidence="6">Belongs to the TPP enzyme family. MenD subfamily.</text>
</comment>
<dbReference type="CDD" id="cd07037">
    <property type="entry name" value="TPP_PYR_MenD"/>
    <property type="match status" value="1"/>
</dbReference>
<sequence>MNPSTAHAQVIVDELVRSGVSDAVLCPGSRSAPLAFALHVADAAGRLRLHVRIDERTAGFLALGLALRSGRPVPVVTTSGTAVANLHPSVLEASHAGVPLLVLTADRPPQLVGTGANQTVVQPGIFGDAVRLALTTAPASDPEREHGLWRAAVARALAAALGTPPGPVHLNLPFAEPLVPDAGTVPAGRPGGAPWTAVSRRRVHTDPLPLDPAAPTLVVAGAGAPPEVRGWGLPVIAEPASGVWDVGLRSGPWLLGALPDALRPAQVVVVGRPTLHRPVQRLLADPRVAVYALADPQGRSWTDVAGAVRAVGAAPSWRPAPEWTASWLDADRTAGKALDAALDAAGAPGGLRLARALVDALPGGALLVVGSSNPIRDVSLAAAPRADVTVLANRGVAGIDGTVSTAVGAALAHPRPGYALLGDLTLLHDTTGFVIGPDEPRPDLTVVVLNDGGGGIFGLLEQGAPEHAEAFERVFGTPHTVDMAALATATGLAYTRVDDLSALAAALEPRPGMRLVEIRGDRTTLRTGHAAVRAAVAAAL</sequence>
<dbReference type="PIRSF" id="PIRSF004983">
    <property type="entry name" value="MenD"/>
    <property type="match status" value="1"/>
</dbReference>
<dbReference type="InterPro" id="IPR029061">
    <property type="entry name" value="THDP-binding"/>
</dbReference>
<dbReference type="Gene3D" id="3.40.50.970">
    <property type="match status" value="2"/>
</dbReference>
<comment type="pathway">
    <text evidence="6">Quinol/quinone metabolism; menaquinone biosynthesis.</text>
</comment>
<dbReference type="GO" id="GO:0070204">
    <property type="term" value="F:2-succinyl-5-enolpyruvyl-6-hydroxy-3-cyclohexene-1-carboxylic-acid synthase activity"/>
    <property type="evidence" value="ECO:0007669"/>
    <property type="project" value="UniProtKB-EC"/>
</dbReference>
<keyword evidence="2 6" id="KW-0479">Metal-binding</keyword>
<evidence type="ECO:0000256" key="2">
    <source>
        <dbReference type="ARBA" id="ARBA00022723"/>
    </source>
</evidence>
<name>A0ABU2N3P8_9PSEU</name>
<dbReference type="RefSeq" id="WP_311554476.1">
    <property type="nucleotide sequence ID" value="NZ_JAVREJ010000002.1"/>
</dbReference>
<dbReference type="Gene3D" id="3.40.50.1220">
    <property type="entry name" value="TPP-binding domain"/>
    <property type="match status" value="1"/>
</dbReference>
<dbReference type="InterPro" id="IPR011766">
    <property type="entry name" value="TPP_enzyme_TPP-bd"/>
</dbReference>